<keyword evidence="5" id="KW-1185">Reference proteome</keyword>
<comment type="caution">
    <text evidence="4">The sequence shown here is derived from an EMBL/GenBank/DDBJ whole genome shotgun (WGS) entry which is preliminary data.</text>
</comment>
<evidence type="ECO:0000256" key="2">
    <source>
        <dbReference type="ARBA" id="ARBA00023002"/>
    </source>
</evidence>
<dbReference type="OrthoDB" id="9798230at2"/>
<keyword evidence="2" id="KW-0560">Oxidoreductase</keyword>
<sequence>MSGLMEHLKNRRSVRKFEDTPVSQEQLDQILEAVRWSPSWANTQCWEIVVVKDPEQRQKLQETMGKGNPSTKAIVTAPLLLAVCGKLESSGYYKEKVTTKFGDWFMFDLGIATQSISLACEALGLGSVVVGLFDQQKAAEVVKLPQGYELVTLMPIGVPAQDPKPPKRREIAEFIHTDVF</sequence>
<feature type="domain" description="Nitroreductase" evidence="3">
    <location>
        <begin position="76"/>
        <end position="157"/>
    </location>
</feature>
<reference evidence="4 5" key="1">
    <citation type="submission" date="2013-11" db="EMBL/GenBank/DDBJ databases">
        <title>Metagenomic analysis of a methanogenic consortium involved in long chain n-alkane degradation.</title>
        <authorList>
            <person name="Davidova I.A."/>
            <person name="Callaghan A.V."/>
            <person name="Wawrik B."/>
            <person name="Pruitt S."/>
            <person name="Marks C."/>
            <person name="Duncan K.E."/>
            <person name="Suflita J.M."/>
        </authorList>
    </citation>
    <scope>NUCLEOTIDE SEQUENCE [LARGE SCALE GENOMIC DNA]</scope>
    <source>
        <strain evidence="4 5">SPR</strain>
    </source>
</reference>
<dbReference type="STRING" id="1429043.X474_13205"/>
<dbReference type="InterPro" id="IPR029479">
    <property type="entry name" value="Nitroreductase"/>
</dbReference>
<dbReference type="Gene3D" id="3.40.109.10">
    <property type="entry name" value="NADH Oxidase"/>
    <property type="match status" value="1"/>
</dbReference>
<comment type="similarity">
    <text evidence="1">Belongs to the nitroreductase family.</text>
</comment>
<proteinExistence type="inferred from homology"/>
<evidence type="ECO:0000256" key="1">
    <source>
        <dbReference type="ARBA" id="ARBA00007118"/>
    </source>
</evidence>
<dbReference type="GO" id="GO:0016491">
    <property type="term" value="F:oxidoreductase activity"/>
    <property type="evidence" value="ECO:0007669"/>
    <property type="project" value="UniProtKB-KW"/>
</dbReference>
<protein>
    <submittedName>
        <fullName evidence="4">Nitroreductase</fullName>
    </submittedName>
</protein>
<feature type="domain" description="Nitroreductase" evidence="3">
    <location>
        <begin position="8"/>
        <end position="70"/>
    </location>
</feature>
<dbReference type="InParanoid" id="A0A0D2J6M3"/>
<accession>A0A0D2J6M3</accession>
<dbReference type="EMBL" id="AZAC01000014">
    <property type="protein sequence ID" value="KIX13814.1"/>
    <property type="molecule type" value="Genomic_DNA"/>
</dbReference>
<dbReference type="Pfam" id="PF00881">
    <property type="entry name" value="Nitroreductase"/>
    <property type="match status" value="2"/>
</dbReference>
<dbReference type="InterPro" id="IPR000415">
    <property type="entry name" value="Nitroreductase-like"/>
</dbReference>
<evidence type="ECO:0000313" key="5">
    <source>
        <dbReference type="Proteomes" id="UP000032233"/>
    </source>
</evidence>
<name>A0A0D2J6M3_9BACT</name>
<dbReference type="AlphaFoldDB" id="A0A0D2J6M3"/>
<organism evidence="4 5">
    <name type="scientific">Dethiosulfatarculus sandiegensis</name>
    <dbReference type="NCBI Taxonomy" id="1429043"/>
    <lineage>
        <taxon>Bacteria</taxon>
        <taxon>Pseudomonadati</taxon>
        <taxon>Thermodesulfobacteriota</taxon>
        <taxon>Desulfarculia</taxon>
        <taxon>Desulfarculales</taxon>
        <taxon>Desulfarculaceae</taxon>
        <taxon>Dethiosulfatarculus</taxon>
    </lineage>
</organism>
<dbReference type="Proteomes" id="UP000032233">
    <property type="component" value="Unassembled WGS sequence"/>
</dbReference>
<dbReference type="PANTHER" id="PTHR43673">
    <property type="entry name" value="NAD(P)H NITROREDUCTASE YDGI-RELATED"/>
    <property type="match status" value="1"/>
</dbReference>
<dbReference type="RefSeq" id="WP_044349015.1">
    <property type="nucleotide sequence ID" value="NZ_AZAC01000014.1"/>
</dbReference>
<evidence type="ECO:0000313" key="4">
    <source>
        <dbReference type="EMBL" id="KIX13814.1"/>
    </source>
</evidence>
<dbReference type="PANTHER" id="PTHR43673:SF10">
    <property type="entry name" value="NADH DEHYDROGENASE_NAD(P)H NITROREDUCTASE XCC3605-RELATED"/>
    <property type="match status" value="1"/>
</dbReference>
<gene>
    <name evidence="4" type="ORF">X474_13205</name>
</gene>
<dbReference type="SUPFAM" id="SSF55469">
    <property type="entry name" value="FMN-dependent nitroreductase-like"/>
    <property type="match status" value="1"/>
</dbReference>
<dbReference type="FunCoup" id="A0A0D2J6M3">
    <property type="interactions" value="56"/>
</dbReference>
<evidence type="ECO:0000259" key="3">
    <source>
        <dbReference type="Pfam" id="PF00881"/>
    </source>
</evidence>